<organism evidence="1 2">
    <name type="scientific">Pluteus cervinus</name>
    <dbReference type="NCBI Taxonomy" id="181527"/>
    <lineage>
        <taxon>Eukaryota</taxon>
        <taxon>Fungi</taxon>
        <taxon>Dikarya</taxon>
        <taxon>Basidiomycota</taxon>
        <taxon>Agaricomycotina</taxon>
        <taxon>Agaricomycetes</taxon>
        <taxon>Agaricomycetidae</taxon>
        <taxon>Agaricales</taxon>
        <taxon>Pluteineae</taxon>
        <taxon>Pluteaceae</taxon>
        <taxon>Pluteus</taxon>
    </lineage>
</organism>
<proteinExistence type="predicted"/>
<dbReference type="Proteomes" id="UP000308600">
    <property type="component" value="Unassembled WGS sequence"/>
</dbReference>
<keyword evidence="1" id="KW-0378">Hydrolase</keyword>
<name>A0ACD3B8P5_9AGAR</name>
<protein>
    <submittedName>
        <fullName evidence="1">Glycoside hydrolase family 18 protein</fullName>
    </submittedName>
</protein>
<dbReference type="EMBL" id="ML208269">
    <property type="protein sequence ID" value="TFK74291.1"/>
    <property type="molecule type" value="Genomic_DNA"/>
</dbReference>
<gene>
    <name evidence="1" type="ORF">BDN72DRAFT_893269</name>
</gene>
<evidence type="ECO:0000313" key="2">
    <source>
        <dbReference type="Proteomes" id="UP000308600"/>
    </source>
</evidence>
<evidence type="ECO:0000313" key="1">
    <source>
        <dbReference type="EMBL" id="TFK74291.1"/>
    </source>
</evidence>
<reference evidence="1 2" key="1">
    <citation type="journal article" date="2019" name="Nat. Ecol. Evol.">
        <title>Megaphylogeny resolves global patterns of mushroom evolution.</title>
        <authorList>
            <person name="Varga T."/>
            <person name="Krizsan K."/>
            <person name="Foldi C."/>
            <person name="Dima B."/>
            <person name="Sanchez-Garcia M."/>
            <person name="Sanchez-Ramirez S."/>
            <person name="Szollosi G.J."/>
            <person name="Szarkandi J.G."/>
            <person name="Papp V."/>
            <person name="Albert L."/>
            <person name="Andreopoulos W."/>
            <person name="Angelini C."/>
            <person name="Antonin V."/>
            <person name="Barry K.W."/>
            <person name="Bougher N.L."/>
            <person name="Buchanan P."/>
            <person name="Buyck B."/>
            <person name="Bense V."/>
            <person name="Catcheside P."/>
            <person name="Chovatia M."/>
            <person name="Cooper J."/>
            <person name="Damon W."/>
            <person name="Desjardin D."/>
            <person name="Finy P."/>
            <person name="Geml J."/>
            <person name="Haridas S."/>
            <person name="Hughes K."/>
            <person name="Justo A."/>
            <person name="Karasinski D."/>
            <person name="Kautmanova I."/>
            <person name="Kiss B."/>
            <person name="Kocsube S."/>
            <person name="Kotiranta H."/>
            <person name="LaButti K.M."/>
            <person name="Lechner B.E."/>
            <person name="Liimatainen K."/>
            <person name="Lipzen A."/>
            <person name="Lukacs Z."/>
            <person name="Mihaltcheva S."/>
            <person name="Morgado L.N."/>
            <person name="Niskanen T."/>
            <person name="Noordeloos M.E."/>
            <person name="Ohm R.A."/>
            <person name="Ortiz-Santana B."/>
            <person name="Ovrebo C."/>
            <person name="Racz N."/>
            <person name="Riley R."/>
            <person name="Savchenko A."/>
            <person name="Shiryaev A."/>
            <person name="Soop K."/>
            <person name="Spirin V."/>
            <person name="Szebenyi C."/>
            <person name="Tomsovsky M."/>
            <person name="Tulloss R.E."/>
            <person name="Uehling J."/>
            <person name="Grigoriev I.V."/>
            <person name="Vagvolgyi C."/>
            <person name="Papp T."/>
            <person name="Martin F.M."/>
            <person name="Miettinen O."/>
            <person name="Hibbett D.S."/>
            <person name="Nagy L.G."/>
        </authorList>
    </citation>
    <scope>NUCLEOTIDE SEQUENCE [LARGE SCALE GENOMIC DNA]</scope>
    <source>
        <strain evidence="1 2">NL-1719</strain>
    </source>
</reference>
<sequence>MVFKLWKNYNNRRLSLSFFAVLGLVGNDLFDGGVLAQDVKASQLPSGMVSAAWYAGWHEQSVPFDQVDWAKYTQMTYAFAVTTADDSAISLATSDQQILPQFVSAAHSHGVKASLSIGGWTGSRYFSSHVATSSNRTTFVQAITNVVQQYQLDGIDFDWEYPGVQGIGCNVVDPNDTSNFLSFLQELRSSPIGSKLILTAATYVTPFADTTGQPSSDVSQFSKVLDYITIMNYDMKSKPSTGAGPSSPLDDSCAPSAAQYGSATSAVTAWTKSGFPANQIVLGVPAYGHSWTVTPTDALPSSPTVLAAYPSYDPSKEKVGDAWDGTGGVDVCGVSQGPGGIYTYWGLINEGFLQQDGSVGGGIIYRYDNCSQTPYVYNPMSQVMVTYDNPQSFAAKGAFIKNEGLKGFAMWEAGGDYKSDLLGSILNSTIFSVAVPKTNQPLGSSSDPHHSQAHSLTITSIYGVSIYHITTLLLGLFSLHPLR</sequence>
<accession>A0ACD3B8P5</accession>
<keyword evidence="2" id="KW-1185">Reference proteome</keyword>